<accession>A0A151B554</accession>
<protein>
    <submittedName>
        <fullName evidence="2">Ribonuclease Y</fullName>
    </submittedName>
</protein>
<reference evidence="2 3" key="1">
    <citation type="submission" date="2016-02" db="EMBL/GenBank/DDBJ databases">
        <title>Genome sequence of Clostridium tepidiprofundi DSM 19306.</title>
        <authorList>
            <person name="Poehlein A."/>
            <person name="Daniel R."/>
        </authorList>
    </citation>
    <scope>NUCLEOTIDE SEQUENCE [LARGE SCALE GENOMIC DNA]</scope>
    <source>
        <strain evidence="2 3">DSM 19306</strain>
    </source>
</reference>
<dbReference type="InterPro" id="IPR006675">
    <property type="entry name" value="HDIG_dom"/>
</dbReference>
<dbReference type="AlphaFoldDB" id="A0A151B554"/>
<dbReference type="RefSeq" id="WP_242863869.1">
    <property type="nucleotide sequence ID" value="NZ_LTBA01000007.1"/>
</dbReference>
<dbReference type="NCBIfam" id="TIGR00277">
    <property type="entry name" value="HDIG"/>
    <property type="match status" value="1"/>
</dbReference>
<dbReference type="EMBL" id="LTBA01000007">
    <property type="protein sequence ID" value="KYH35038.1"/>
    <property type="molecule type" value="Genomic_DNA"/>
</dbReference>
<evidence type="ECO:0000313" key="2">
    <source>
        <dbReference type="EMBL" id="KYH35038.1"/>
    </source>
</evidence>
<sequence>MNQDMSRVNQILKHKEYLKNLNKNINDEINRKFCHHDLVHFLDVSRIMYIKSLENDLKFDKEIIYACGLLHDIGKWQQYEEGVPHEIASANIAKNILKECSFNDYEIDIIVDAIINHRNNNNPNNSLSELLYKSDKLSRMCFNCNAQAECNWSIEMRNNQIKY</sequence>
<name>A0A151B554_9CLOT</name>
<proteinExistence type="predicted"/>
<gene>
    <name evidence="2" type="primary">rny_2</name>
    <name evidence="2" type="ORF">CLTEP_10310</name>
</gene>
<comment type="caution">
    <text evidence="2">The sequence shown here is derived from an EMBL/GenBank/DDBJ whole genome shotgun (WGS) entry which is preliminary data.</text>
</comment>
<dbReference type="PROSITE" id="PS51831">
    <property type="entry name" value="HD"/>
    <property type="match status" value="1"/>
</dbReference>
<dbReference type="Proteomes" id="UP000075531">
    <property type="component" value="Unassembled WGS sequence"/>
</dbReference>
<evidence type="ECO:0000259" key="1">
    <source>
        <dbReference type="PROSITE" id="PS51831"/>
    </source>
</evidence>
<dbReference type="SUPFAM" id="SSF109604">
    <property type="entry name" value="HD-domain/PDEase-like"/>
    <property type="match status" value="1"/>
</dbReference>
<dbReference type="PATRIC" id="fig|1121338.3.peg.1063"/>
<feature type="domain" description="HD" evidence="1">
    <location>
        <begin position="37"/>
        <end position="140"/>
    </location>
</feature>
<evidence type="ECO:0000313" key="3">
    <source>
        <dbReference type="Proteomes" id="UP000075531"/>
    </source>
</evidence>
<organism evidence="2 3">
    <name type="scientific">Clostridium tepidiprofundi DSM 19306</name>
    <dbReference type="NCBI Taxonomy" id="1121338"/>
    <lineage>
        <taxon>Bacteria</taxon>
        <taxon>Bacillati</taxon>
        <taxon>Bacillota</taxon>
        <taxon>Clostridia</taxon>
        <taxon>Eubacteriales</taxon>
        <taxon>Clostridiaceae</taxon>
        <taxon>Clostridium</taxon>
    </lineage>
</organism>
<dbReference type="InterPro" id="IPR006674">
    <property type="entry name" value="HD_domain"/>
</dbReference>
<dbReference type="Pfam" id="PF01966">
    <property type="entry name" value="HD"/>
    <property type="match status" value="1"/>
</dbReference>
<dbReference type="STRING" id="1121338.CLTEP_10310"/>
<keyword evidence="3" id="KW-1185">Reference proteome</keyword>
<dbReference type="Gene3D" id="1.10.3210.10">
    <property type="entry name" value="Hypothetical protein af1432"/>
    <property type="match status" value="1"/>
</dbReference>